<organism evidence="20 21">
    <name type="scientific">Galendromus occidentalis</name>
    <name type="common">western predatory mite</name>
    <dbReference type="NCBI Taxonomy" id="34638"/>
    <lineage>
        <taxon>Eukaryota</taxon>
        <taxon>Metazoa</taxon>
        <taxon>Ecdysozoa</taxon>
        <taxon>Arthropoda</taxon>
        <taxon>Chelicerata</taxon>
        <taxon>Arachnida</taxon>
        <taxon>Acari</taxon>
        <taxon>Parasitiformes</taxon>
        <taxon>Mesostigmata</taxon>
        <taxon>Gamasina</taxon>
        <taxon>Phytoseioidea</taxon>
        <taxon>Phytoseiidae</taxon>
        <taxon>Typhlodrominae</taxon>
        <taxon>Galendromus</taxon>
    </lineage>
</organism>
<comment type="catalytic activity">
    <reaction evidence="12">
        <text>a 1,2-diacyl-sn-glycero-3-phospho-(1'-sn-glycero-3'-phosphate) + H2O = a 1,2-diacyl-sn-glycero-3-phospho-(1'-sn-glycerol) + phosphate</text>
        <dbReference type="Rhea" id="RHEA:33751"/>
        <dbReference type="ChEBI" id="CHEBI:15377"/>
        <dbReference type="ChEBI" id="CHEBI:43474"/>
        <dbReference type="ChEBI" id="CHEBI:60110"/>
        <dbReference type="ChEBI" id="CHEBI:64716"/>
        <dbReference type="EC" id="3.1.3.27"/>
    </reaction>
    <physiologicalReaction direction="left-to-right" evidence="12">
        <dbReference type="Rhea" id="RHEA:33752"/>
    </physiologicalReaction>
</comment>
<dbReference type="InterPro" id="IPR016130">
    <property type="entry name" value="Tyr_Pase_AS"/>
</dbReference>
<evidence type="ECO:0000256" key="16">
    <source>
        <dbReference type="ARBA" id="ARBA00052780"/>
    </source>
</evidence>
<keyword evidence="9" id="KW-1208">Phospholipid metabolism</keyword>
<dbReference type="RefSeq" id="XP_003742531.1">
    <property type="nucleotide sequence ID" value="XM_003742483.2"/>
</dbReference>
<dbReference type="GO" id="GO:0004439">
    <property type="term" value="F:phosphatidylinositol-4,5-bisphosphate 5-phosphatase activity"/>
    <property type="evidence" value="ECO:0007669"/>
    <property type="project" value="TreeGrafter"/>
</dbReference>
<dbReference type="InterPro" id="IPR042165">
    <property type="entry name" value="PTPMT1"/>
</dbReference>
<evidence type="ECO:0000256" key="4">
    <source>
        <dbReference type="ARBA" id="ARBA00022801"/>
    </source>
</evidence>
<evidence type="ECO:0000256" key="8">
    <source>
        <dbReference type="ARBA" id="ARBA00023209"/>
    </source>
</evidence>
<dbReference type="Pfam" id="PF00782">
    <property type="entry name" value="DSPc"/>
    <property type="match status" value="1"/>
</dbReference>
<evidence type="ECO:0000256" key="10">
    <source>
        <dbReference type="ARBA" id="ARBA00024192"/>
    </source>
</evidence>
<dbReference type="EC" id="3.1.3.27" evidence="11"/>
<dbReference type="GO" id="GO:0004721">
    <property type="term" value="F:phosphoprotein phosphatase activity"/>
    <property type="evidence" value="ECO:0007669"/>
    <property type="project" value="UniProtKB-KW"/>
</dbReference>
<evidence type="ECO:0000256" key="5">
    <source>
        <dbReference type="ARBA" id="ARBA00022912"/>
    </source>
</evidence>
<dbReference type="AlphaFoldDB" id="A0AAJ6VXI4"/>
<dbReference type="GeneID" id="100901774"/>
<accession>A0AAJ6VXI4</accession>
<name>A0AAJ6VXI4_9ACAR</name>
<keyword evidence="7" id="KW-0472">Membrane</keyword>
<dbReference type="PROSITE" id="PS50054">
    <property type="entry name" value="TYR_PHOSPHATASE_DUAL"/>
    <property type="match status" value="1"/>
</dbReference>
<dbReference type="InterPro" id="IPR020422">
    <property type="entry name" value="TYR_PHOSPHATASE_DUAL_dom"/>
</dbReference>
<dbReference type="Proteomes" id="UP000694867">
    <property type="component" value="Unplaced"/>
</dbReference>
<feature type="domain" description="Tyrosine specific protein phosphatases" evidence="19">
    <location>
        <begin position="120"/>
        <end position="185"/>
    </location>
</feature>
<dbReference type="GO" id="GO:0008654">
    <property type="term" value="P:phospholipid biosynthetic process"/>
    <property type="evidence" value="ECO:0007669"/>
    <property type="project" value="UniProtKB-KW"/>
</dbReference>
<evidence type="ECO:0000256" key="6">
    <source>
        <dbReference type="ARBA" id="ARBA00023098"/>
    </source>
</evidence>
<proteinExistence type="predicted"/>
<comment type="catalytic activity">
    <reaction evidence="16">
        <text>1,2-dioctanoyl-sn-glycero-3-phospho-(1D-myo-inositol-5-phosphate) + H2O = 1,2-dioctanoyl-sn-glycero-3-phospho-(1D-myo-inositol) + phosphate</text>
        <dbReference type="Rhea" id="RHEA:42308"/>
        <dbReference type="ChEBI" id="CHEBI:15377"/>
        <dbReference type="ChEBI" id="CHEBI:43474"/>
        <dbReference type="ChEBI" id="CHEBI:65221"/>
        <dbReference type="ChEBI" id="CHEBI:78911"/>
    </reaction>
    <physiologicalReaction direction="left-to-right" evidence="16">
        <dbReference type="Rhea" id="RHEA:42309"/>
    </physiologicalReaction>
</comment>
<keyword evidence="20" id="KW-1185">Reference proteome</keyword>
<dbReference type="InterPro" id="IPR000340">
    <property type="entry name" value="Dual-sp_phosphatase_cat-dom"/>
</dbReference>
<dbReference type="PANTHER" id="PTHR46712">
    <property type="entry name" value="PHOSPHATIDYLGLYCEROPHOSPHATASE AND PROTEIN-TYROSINE PHOSPHATASE 1"/>
    <property type="match status" value="1"/>
</dbReference>
<evidence type="ECO:0000313" key="21">
    <source>
        <dbReference type="RefSeq" id="XP_003742531.1"/>
    </source>
</evidence>
<evidence type="ECO:0000256" key="13">
    <source>
        <dbReference type="ARBA" id="ARBA00051818"/>
    </source>
</evidence>
<evidence type="ECO:0000256" key="7">
    <source>
        <dbReference type="ARBA" id="ARBA00023136"/>
    </source>
</evidence>
<evidence type="ECO:0000256" key="11">
    <source>
        <dbReference type="ARBA" id="ARBA00024224"/>
    </source>
</evidence>
<comment type="catalytic activity">
    <reaction evidence="15">
        <text>1,2-di-(9Z-octadecenoyl)-sn-glycero-3-phospho-(1'-sn-glycerol-3'-phosphate) + H2O = 1,2-di-(9Z-octadecenoyl)-sn-glycero-3-phospho-(1'-sn-glycerol) + phosphate</text>
        <dbReference type="Rhea" id="RHEA:42304"/>
        <dbReference type="ChEBI" id="CHEBI:15377"/>
        <dbReference type="ChEBI" id="CHEBI:43474"/>
        <dbReference type="ChEBI" id="CHEBI:75163"/>
        <dbReference type="ChEBI" id="CHEBI:78907"/>
    </reaction>
    <physiologicalReaction direction="left-to-right" evidence="15">
        <dbReference type="Rhea" id="RHEA:42305"/>
    </physiologicalReaction>
</comment>
<dbReference type="PROSITE" id="PS00383">
    <property type="entry name" value="TYR_PHOSPHATASE_1"/>
    <property type="match status" value="1"/>
</dbReference>
<keyword evidence="8" id="KW-0594">Phospholipid biosynthesis</keyword>
<keyword evidence="4" id="KW-0378">Hydrolase</keyword>
<evidence type="ECO:0000313" key="20">
    <source>
        <dbReference type="Proteomes" id="UP000694867"/>
    </source>
</evidence>
<comment type="pathway">
    <text evidence="10">Phospholipid metabolism; phosphatidylglycerol biosynthesis; phosphatidylglycerol from CDP-diacylglycerol: step 2/2.</text>
</comment>
<dbReference type="GO" id="GO:0016020">
    <property type="term" value="C:membrane"/>
    <property type="evidence" value="ECO:0007669"/>
    <property type="project" value="UniProtKB-SubCell"/>
</dbReference>
<evidence type="ECO:0000259" key="19">
    <source>
        <dbReference type="PROSITE" id="PS50056"/>
    </source>
</evidence>
<keyword evidence="5" id="KW-0904">Protein phosphatase</keyword>
<dbReference type="Gene3D" id="3.90.190.10">
    <property type="entry name" value="Protein tyrosine phosphatase superfamily"/>
    <property type="match status" value="1"/>
</dbReference>
<feature type="domain" description="Tyrosine-protein phosphatase" evidence="18">
    <location>
        <begin position="45"/>
        <end position="196"/>
    </location>
</feature>
<sequence>MRTAVILIQWLVPEKIRKHRVFAQFVFYPSLLYNILMKSFTNRNWYDRIDDTVVLGALPFHPVASRLIEEERIKAVVSMNEDFELKFLTPNRSSWSKRGVEFLQLPTQDIFAAPEAGKLREGVDLIQRYREQKSSVYVHCKAGRTRSATLVGCYLMERHGYGPEKCYEEMRRKRPHVLLEEPQWEALRLHFERFVKPKVGLDNARPPIQ</sequence>
<dbReference type="FunFam" id="3.90.190.10:FF:000060">
    <property type="entry name" value="Phosphatidylglycerophosphatase and protein-tyrosine phosphatase 1"/>
    <property type="match status" value="1"/>
</dbReference>
<keyword evidence="6" id="KW-0443">Lipid metabolism</keyword>
<dbReference type="CDD" id="cd14524">
    <property type="entry name" value="PTPMT1"/>
    <property type="match status" value="1"/>
</dbReference>
<reference evidence="21" key="1">
    <citation type="submission" date="2025-08" db="UniProtKB">
        <authorList>
            <consortium name="RefSeq"/>
        </authorList>
    </citation>
    <scope>IDENTIFICATION</scope>
</reference>
<dbReference type="GO" id="GO:0008962">
    <property type="term" value="F:phosphatidylglycerophosphatase activity"/>
    <property type="evidence" value="ECO:0007669"/>
    <property type="project" value="UniProtKB-EC"/>
</dbReference>
<dbReference type="SMART" id="SM00195">
    <property type="entry name" value="DSPc"/>
    <property type="match status" value="1"/>
</dbReference>
<dbReference type="PROSITE" id="PS50056">
    <property type="entry name" value="TYR_PHOSPHATASE_2"/>
    <property type="match status" value="1"/>
</dbReference>
<dbReference type="KEGG" id="goe:100901774"/>
<comment type="catalytic activity">
    <reaction evidence="13">
        <text>a 1-acyl-2-hexanoyl-sn-glycero-3-phospho-(1D-myo-inositol-5-phosphate) + H2O = a 1-acyl-2-hexanoyl-sn-glycero-3-phospho-(1D-myo-inositol) + phosphate</text>
        <dbReference type="Rhea" id="RHEA:42320"/>
        <dbReference type="ChEBI" id="CHEBI:15377"/>
        <dbReference type="ChEBI" id="CHEBI:43474"/>
        <dbReference type="ChEBI" id="CHEBI:78930"/>
        <dbReference type="ChEBI" id="CHEBI:78931"/>
    </reaction>
    <physiologicalReaction direction="left-to-right" evidence="13">
        <dbReference type="Rhea" id="RHEA:42321"/>
    </physiologicalReaction>
</comment>
<evidence type="ECO:0000256" key="12">
    <source>
        <dbReference type="ARBA" id="ARBA00050944"/>
    </source>
</evidence>
<dbReference type="PANTHER" id="PTHR46712:SF1">
    <property type="entry name" value="PHOSPHATIDYLGLYCEROPHOSPHATASE AND PROTEIN-TYROSINE PHOSPHATASE 1"/>
    <property type="match status" value="1"/>
</dbReference>
<evidence type="ECO:0000259" key="18">
    <source>
        <dbReference type="PROSITE" id="PS50054"/>
    </source>
</evidence>
<dbReference type="InterPro" id="IPR000387">
    <property type="entry name" value="Tyr_Pase_dom"/>
</dbReference>
<gene>
    <name evidence="21" type="primary">LOC100901774</name>
</gene>
<dbReference type="InterPro" id="IPR044596">
    <property type="entry name" value="PTPMT1-like"/>
</dbReference>
<protein>
    <recommendedName>
        <fullName evidence="17">Phosphatidylglycerophosphatase and protein-tyrosine phosphatase 1</fullName>
        <ecNumber evidence="11">3.1.3.27</ecNumber>
    </recommendedName>
</protein>
<evidence type="ECO:0000256" key="2">
    <source>
        <dbReference type="ARBA" id="ARBA00005189"/>
    </source>
</evidence>
<dbReference type="SUPFAM" id="SSF52799">
    <property type="entry name" value="(Phosphotyrosine protein) phosphatases II"/>
    <property type="match status" value="1"/>
</dbReference>
<evidence type="ECO:0000256" key="9">
    <source>
        <dbReference type="ARBA" id="ARBA00023264"/>
    </source>
</evidence>
<comment type="subcellular location">
    <subcellularLocation>
        <location evidence="1">Membrane</location>
    </subcellularLocation>
</comment>
<dbReference type="GO" id="GO:0005737">
    <property type="term" value="C:cytoplasm"/>
    <property type="evidence" value="ECO:0007669"/>
    <property type="project" value="UniProtKB-ARBA"/>
</dbReference>
<evidence type="ECO:0000256" key="3">
    <source>
        <dbReference type="ARBA" id="ARBA00022516"/>
    </source>
</evidence>
<evidence type="ECO:0000256" key="15">
    <source>
        <dbReference type="ARBA" id="ARBA00052632"/>
    </source>
</evidence>
<evidence type="ECO:0000256" key="1">
    <source>
        <dbReference type="ARBA" id="ARBA00004370"/>
    </source>
</evidence>
<comment type="catalytic activity">
    <reaction evidence="14">
        <text>1,2-dibutyryl-sn-glycero-3-phospho-(1D-myo-inositol-5-phosphate) + H2O = 1,2-dibutyryl-sn-glycero-3-phospho-(1D-myo-inositol) + phosphate</text>
        <dbReference type="Rhea" id="RHEA:42584"/>
        <dbReference type="ChEBI" id="CHEBI:15377"/>
        <dbReference type="ChEBI" id="CHEBI:43474"/>
        <dbReference type="ChEBI" id="CHEBI:82605"/>
        <dbReference type="ChEBI" id="CHEBI:82606"/>
    </reaction>
    <physiologicalReaction direction="left-to-right" evidence="14">
        <dbReference type="Rhea" id="RHEA:42585"/>
    </physiologicalReaction>
</comment>
<comment type="pathway">
    <text evidence="2">Lipid metabolism.</text>
</comment>
<evidence type="ECO:0000256" key="14">
    <source>
        <dbReference type="ARBA" id="ARBA00052505"/>
    </source>
</evidence>
<dbReference type="InterPro" id="IPR029021">
    <property type="entry name" value="Prot-tyrosine_phosphatase-like"/>
</dbReference>
<evidence type="ECO:0000256" key="17">
    <source>
        <dbReference type="ARBA" id="ARBA00069309"/>
    </source>
</evidence>
<keyword evidence="3" id="KW-0444">Lipid biosynthesis</keyword>